<proteinExistence type="predicted"/>
<dbReference type="PROSITE" id="PS50965">
    <property type="entry name" value="NERD"/>
    <property type="match status" value="1"/>
</dbReference>
<dbReference type="Pfam" id="PF08378">
    <property type="entry name" value="NERD"/>
    <property type="match status" value="1"/>
</dbReference>
<dbReference type="InterPro" id="IPR011528">
    <property type="entry name" value="NERD"/>
</dbReference>
<evidence type="ECO:0000313" key="3">
    <source>
        <dbReference type="EMBL" id="TKC19130.1"/>
    </source>
</evidence>
<accession>A0A4V5P1Y9</accession>
<feature type="compositionally biased region" description="Basic and acidic residues" evidence="1">
    <location>
        <begin position="12"/>
        <end position="25"/>
    </location>
</feature>
<keyword evidence="4" id="KW-1185">Reference proteome</keyword>
<feature type="domain" description="NERD" evidence="2">
    <location>
        <begin position="32"/>
        <end position="148"/>
    </location>
</feature>
<name>A0A4V5P1Y9_9BACI</name>
<gene>
    <name evidence="3" type="ORF">FA727_06180</name>
</gene>
<organism evidence="3 4">
    <name type="scientific">Robertmurraya kyonggiensis</name>
    <dbReference type="NCBI Taxonomy" id="1037680"/>
    <lineage>
        <taxon>Bacteria</taxon>
        <taxon>Bacillati</taxon>
        <taxon>Bacillota</taxon>
        <taxon>Bacilli</taxon>
        <taxon>Bacillales</taxon>
        <taxon>Bacillaceae</taxon>
        <taxon>Robertmurraya</taxon>
    </lineage>
</organism>
<evidence type="ECO:0000259" key="2">
    <source>
        <dbReference type="PROSITE" id="PS50965"/>
    </source>
</evidence>
<dbReference type="AlphaFoldDB" id="A0A4V5P1Y9"/>
<protein>
    <submittedName>
        <fullName evidence="3">NERD domain-containing protein</fullName>
    </submittedName>
</protein>
<feature type="region of interest" description="Disordered" evidence="1">
    <location>
        <begin position="1"/>
        <end position="25"/>
    </location>
</feature>
<reference evidence="3 4" key="1">
    <citation type="journal article" date="2011" name="J. Microbiol.">
        <title>Bacillus kyonggiensis sp. nov., isolated from soil of a lettuce field.</title>
        <authorList>
            <person name="Dong K."/>
            <person name="Lee S."/>
        </authorList>
    </citation>
    <scope>NUCLEOTIDE SEQUENCE [LARGE SCALE GENOMIC DNA]</scope>
    <source>
        <strain evidence="3 4">NB22</strain>
    </source>
</reference>
<evidence type="ECO:0000313" key="4">
    <source>
        <dbReference type="Proteomes" id="UP000307756"/>
    </source>
</evidence>
<dbReference type="Proteomes" id="UP000307756">
    <property type="component" value="Unassembled WGS sequence"/>
</dbReference>
<sequence>MFSKLFMNSKKTKQESLPKKIDKKPKVENTRIGDIGEYKINIQLDQLPKEDFKYLSDVMLPNTQSKSGYSQIDHIIFTSHAILVVETKNYTGTIYGDRNRMKWSLNGKFQFMNPFHQNIGHIKAIQSLLPTVSEEAYISMISFNRRSTFKVNEELRKIQSNDLIVYDTELSEFITRKINVLKLLNDKPLFSDDEVSSIFNIIKDSNNTDPKTRELHVDLLSGKIQKPATSSSEPSCKTCGKEVSEKVHQFCLANVNRFKGNVYCYEHQK</sequence>
<evidence type="ECO:0000256" key="1">
    <source>
        <dbReference type="SAM" id="MobiDB-lite"/>
    </source>
</evidence>
<comment type="caution">
    <text evidence="3">The sequence shown here is derived from an EMBL/GenBank/DDBJ whole genome shotgun (WGS) entry which is preliminary data.</text>
</comment>
<dbReference type="EMBL" id="SWBM01000001">
    <property type="protein sequence ID" value="TKC19130.1"/>
    <property type="molecule type" value="Genomic_DNA"/>
</dbReference>